<organism evidence="7">
    <name type="scientific">Tetraselmis sp. GSL018</name>
    <dbReference type="NCBI Taxonomy" id="582737"/>
    <lineage>
        <taxon>Eukaryota</taxon>
        <taxon>Viridiplantae</taxon>
        <taxon>Chlorophyta</taxon>
        <taxon>core chlorophytes</taxon>
        <taxon>Chlorodendrophyceae</taxon>
        <taxon>Chlorodendrales</taxon>
        <taxon>Chlorodendraceae</taxon>
        <taxon>Tetraselmis</taxon>
    </lineage>
</organism>
<accession>A0A061QQ28</accession>
<dbReference type="PANTHER" id="PTHR21562:SF83">
    <property type="entry name" value="PECTIN ACETYLESTERASE 4"/>
    <property type="match status" value="1"/>
</dbReference>
<keyword evidence="4 5" id="KW-0134">Cell wall</keyword>
<evidence type="ECO:0000256" key="6">
    <source>
        <dbReference type="SAM" id="MobiDB-lite"/>
    </source>
</evidence>
<keyword evidence="5" id="KW-0732">Signal</keyword>
<dbReference type="EC" id="3.1.1.-" evidence="5"/>
<dbReference type="Pfam" id="PF03283">
    <property type="entry name" value="PAE"/>
    <property type="match status" value="1"/>
</dbReference>
<keyword evidence="5" id="KW-0961">Cell wall biogenesis/degradation</keyword>
<reference evidence="7" key="1">
    <citation type="submission" date="2014-05" db="EMBL/GenBank/DDBJ databases">
        <title>The transcriptome of the halophilic microalga Tetraselmis sp. GSL018 isolated from the Great Salt Lake, Utah.</title>
        <authorList>
            <person name="Jinkerson R.E."/>
            <person name="D'Adamo S."/>
            <person name="Posewitz M.C."/>
        </authorList>
    </citation>
    <scope>NUCLEOTIDE SEQUENCE</scope>
    <source>
        <strain evidence="7">GSL018</strain>
    </source>
</reference>
<dbReference type="AlphaFoldDB" id="A0A061QQ28"/>
<feature type="compositionally biased region" description="Gly residues" evidence="6">
    <location>
        <begin position="493"/>
        <end position="514"/>
    </location>
</feature>
<dbReference type="InterPro" id="IPR029058">
    <property type="entry name" value="AB_hydrolase_fold"/>
</dbReference>
<dbReference type="PANTHER" id="PTHR21562">
    <property type="entry name" value="NOTUM-RELATED"/>
    <property type="match status" value="1"/>
</dbReference>
<keyword evidence="5" id="KW-0378">Hydrolase</keyword>
<dbReference type="SUPFAM" id="SSF53474">
    <property type="entry name" value="alpha/beta-Hydrolases"/>
    <property type="match status" value="1"/>
</dbReference>
<gene>
    <name evidence="7" type="ORF">TSPGSL018_22412</name>
</gene>
<evidence type="ECO:0000256" key="4">
    <source>
        <dbReference type="ARBA" id="ARBA00022512"/>
    </source>
</evidence>
<comment type="similarity">
    <text evidence="3 5">Belongs to the pectinacetylesterase family.</text>
</comment>
<evidence type="ECO:0000256" key="2">
    <source>
        <dbReference type="ARBA" id="ARBA00004191"/>
    </source>
</evidence>
<comment type="function">
    <text evidence="1 5">Hydrolyzes acetyl esters in homogalacturonan regions of pectin. In type I primary cell wall, galacturonic acid residues of pectin can be acetylated at the O-2 and O-3 positions. Decreasing the degree of acetylation of pectin gels in vitro alters their physical properties.</text>
</comment>
<evidence type="ECO:0000256" key="5">
    <source>
        <dbReference type="RuleBase" id="RU363114"/>
    </source>
</evidence>
<dbReference type="EMBL" id="GBEZ01024214">
    <property type="protein sequence ID" value="JAC62752.1"/>
    <property type="molecule type" value="Transcribed_RNA"/>
</dbReference>
<sequence length="554" mass="58097">MWRMGHKLSLSFATLVCTILLIVRVVSGGCTPEAARPSFLPLVAEGAPCATGKNSAPGCERVPQDVYDCCGVNSTMLDCLSKTCCSDSSLGEIGEDEVAEEPGAFEDCWMSEERGCDLSYLRNTSQSRSSWIVYPPDLTCYDGEPYGFQVFPGPSNGRLLVWLQGGGGCTNYETCEVPDTSTAITSLFPNTKGLFDMSRGADNPVISGGWTVVVVNYCSGDSHVGNATAELVSWDGASSANVTFSGARHVDRVLEWVAAQDFGTGPSARRLAGGCSAGSLGVQSWMYALRQRVGVTGFLFDSYVGILPPDLGAALRDVLGACSSAEGPMQWPEEWVERCEQGEAHEVPEFTVDALAGADGGQSLYVGWDDDVVQRSYYSIVSTRNASDKEAYVRAAGVINREFTGKLEEILAGYENVSLGFSSVLFSGQDHCVVPFAKLYDTSLRKRDSNATALEVIDRFLNGELSAGEEVGSPAGGGDGPTAGEEVGSLTGEEGGSPTGGGDGPTAGEEGGSSTGEMDGSTAGEEDSASDDALRLGSVGNLAAVLGTFLFALR</sequence>
<evidence type="ECO:0000256" key="1">
    <source>
        <dbReference type="ARBA" id="ARBA00003534"/>
    </source>
</evidence>
<dbReference type="GO" id="GO:0071555">
    <property type="term" value="P:cell wall organization"/>
    <property type="evidence" value="ECO:0007669"/>
    <property type="project" value="UniProtKB-KW"/>
</dbReference>
<feature type="chain" id="PRO_5008809274" description="Pectin acetylesterase" evidence="5">
    <location>
        <begin position="29"/>
        <end position="554"/>
    </location>
</feature>
<dbReference type="ESTHER" id="9chlo-a0a061qq28">
    <property type="family name" value="Pectinacetylesterase-Notum"/>
</dbReference>
<name>A0A061QQ28_9CHLO</name>
<evidence type="ECO:0000313" key="7">
    <source>
        <dbReference type="EMBL" id="JAC62752.1"/>
    </source>
</evidence>
<evidence type="ECO:0000256" key="3">
    <source>
        <dbReference type="ARBA" id="ARBA00005784"/>
    </source>
</evidence>
<dbReference type="GO" id="GO:0016787">
    <property type="term" value="F:hydrolase activity"/>
    <property type="evidence" value="ECO:0007669"/>
    <property type="project" value="UniProtKB-KW"/>
</dbReference>
<comment type="subcellular location">
    <subcellularLocation>
        <location evidence="2 5">Secreted</location>
        <location evidence="2 5">Cell wall</location>
    </subcellularLocation>
</comment>
<feature type="signal peptide" evidence="5">
    <location>
        <begin position="1"/>
        <end position="28"/>
    </location>
</feature>
<proteinExistence type="inferred from homology"/>
<feature type="region of interest" description="Disordered" evidence="6">
    <location>
        <begin position="468"/>
        <end position="532"/>
    </location>
</feature>
<protein>
    <recommendedName>
        <fullName evidence="5">Pectin acetylesterase</fullName>
        <ecNumber evidence="5">3.1.1.-</ecNumber>
    </recommendedName>
</protein>
<dbReference type="InterPro" id="IPR004963">
    <property type="entry name" value="PAE/NOTUM"/>
</dbReference>
<keyword evidence="5" id="KW-0964">Secreted</keyword>